<proteinExistence type="predicted"/>
<comment type="caution">
    <text evidence="2">The sequence shown here is derived from an EMBL/GenBank/DDBJ whole genome shotgun (WGS) entry which is preliminary data.</text>
</comment>
<dbReference type="Proteomes" id="UP001196565">
    <property type="component" value="Unassembled WGS sequence"/>
</dbReference>
<dbReference type="EMBL" id="JAHYBZ010000001">
    <property type="protein sequence ID" value="MBW6396335.1"/>
    <property type="molecule type" value="Genomic_DNA"/>
</dbReference>
<evidence type="ECO:0000256" key="1">
    <source>
        <dbReference type="SAM" id="SignalP"/>
    </source>
</evidence>
<name>A0ABS7A4S8_9PROT</name>
<feature type="signal peptide" evidence="1">
    <location>
        <begin position="1"/>
        <end position="27"/>
    </location>
</feature>
<gene>
    <name evidence="2" type="ORF">KPL78_00680</name>
</gene>
<reference evidence="2 3" key="1">
    <citation type="submission" date="2021-07" db="EMBL/GenBank/DDBJ databases">
        <authorList>
            <person name="So Y."/>
        </authorList>
    </citation>
    <scope>NUCLEOTIDE SEQUENCE [LARGE SCALE GENOMIC DNA]</scope>
    <source>
        <strain evidence="2 3">HJA6</strain>
    </source>
</reference>
<protein>
    <submittedName>
        <fullName evidence="2">Uncharacterized protein</fullName>
    </submittedName>
</protein>
<evidence type="ECO:0000313" key="2">
    <source>
        <dbReference type="EMBL" id="MBW6396335.1"/>
    </source>
</evidence>
<keyword evidence="1" id="KW-0732">Signal</keyword>
<evidence type="ECO:0000313" key="3">
    <source>
        <dbReference type="Proteomes" id="UP001196565"/>
    </source>
</evidence>
<organism evidence="2 3">
    <name type="scientific">Roseomonas alba</name>
    <dbReference type="NCBI Taxonomy" id="2846776"/>
    <lineage>
        <taxon>Bacteria</taxon>
        <taxon>Pseudomonadati</taxon>
        <taxon>Pseudomonadota</taxon>
        <taxon>Alphaproteobacteria</taxon>
        <taxon>Acetobacterales</taxon>
        <taxon>Roseomonadaceae</taxon>
        <taxon>Roseomonas</taxon>
    </lineage>
</organism>
<sequence>MKFRMTRPRHLLAAALLTLAATLPARAAQEPYGETLWGWRFTQDVVRGTTICRAISSNPSTPGFIIQRLGNGNFFLSLLAPGVPRGNYEEGHLGSGNFTTKVNIRSDGSRIYIPADDHDMTQIGRTGEFEWGAGPVRGRTIRGNARGMGFNDVVRRLRDCTRANGGR</sequence>
<accession>A0ABS7A4S8</accession>
<dbReference type="RefSeq" id="WP_219760719.1">
    <property type="nucleotide sequence ID" value="NZ_JAHYBZ010000001.1"/>
</dbReference>
<keyword evidence="3" id="KW-1185">Reference proteome</keyword>
<feature type="chain" id="PRO_5046072348" evidence="1">
    <location>
        <begin position="28"/>
        <end position="167"/>
    </location>
</feature>